<name>A0A6A6NUD0_9PEZI</name>
<organism evidence="2 3">
    <name type="scientific">Lineolata rhizophorae</name>
    <dbReference type="NCBI Taxonomy" id="578093"/>
    <lineage>
        <taxon>Eukaryota</taxon>
        <taxon>Fungi</taxon>
        <taxon>Dikarya</taxon>
        <taxon>Ascomycota</taxon>
        <taxon>Pezizomycotina</taxon>
        <taxon>Dothideomycetes</taxon>
        <taxon>Dothideomycetes incertae sedis</taxon>
        <taxon>Lineolatales</taxon>
        <taxon>Lineolataceae</taxon>
        <taxon>Lineolata</taxon>
    </lineage>
</organism>
<evidence type="ECO:0000313" key="2">
    <source>
        <dbReference type="EMBL" id="KAF2455380.1"/>
    </source>
</evidence>
<evidence type="ECO:0008006" key="4">
    <source>
        <dbReference type="Google" id="ProtNLM"/>
    </source>
</evidence>
<feature type="signal peptide" evidence="1">
    <location>
        <begin position="1"/>
        <end position="20"/>
    </location>
</feature>
<gene>
    <name evidence="2" type="ORF">BDY21DRAFT_74852</name>
</gene>
<dbReference type="AlphaFoldDB" id="A0A6A6NUD0"/>
<keyword evidence="1" id="KW-0732">Signal</keyword>
<accession>A0A6A6NUD0</accession>
<dbReference type="PANTHER" id="PTHR42047:SF1">
    <property type="entry name" value="PROTEIN, PUTATIVE (AFU_ORTHOLOGUE AFUA_6G03560)-RELATED"/>
    <property type="match status" value="1"/>
</dbReference>
<evidence type="ECO:0000256" key="1">
    <source>
        <dbReference type="SAM" id="SignalP"/>
    </source>
</evidence>
<keyword evidence="3" id="KW-1185">Reference proteome</keyword>
<dbReference type="Proteomes" id="UP000799766">
    <property type="component" value="Unassembled WGS sequence"/>
</dbReference>
<dbReference type="EMBL" id="MU001687">
    <property type="protein sequence ID" value="KAF2455380.1"/>
    <property type="molecule type" value="Genomic_DNA"/>
</dbReference>
<reference evidence="2" key="1">
    <citation type="journal article" date="2020" name="Stud. Mycol.">
        <title>101 Dothideomycetes genomes: a test case for predicting lifestyles and emergence of pathogens.</title>
        <authorList>
            <person name="Haridas S."/>
            <person name="Albert R."/>
            <person name="Binder M."/>
            <person name="Bloem J."/>
            <person name="Labutti K."/>
            <person name="Salamov A."/>
            <person name="Andreopoulos B."/>
            <person name="Baker S."/>
            <person name="Barry K."/>
            <person name="Bills G."/>
            <person name="Bluhm B."/>
            <person name="Cannon C."/>
            <person name="Castanera R."/>
            <person name="Culley D."/>
            <person name="Daum C."/>
            <person name="Ezra D."/>
            <person name="Gonzalez J."/>
            <person name="Henrissat B."/>
            <person name="Kuo A."/>
            <person name="Liang C."/>
            <person name="Lipzen A."/>
            <person name="Lutzoni F."/>
            <person name="Magnuson J."/>
            <person name="Mondo S."/>
            <person name="Nolan M."/>
            <person name="Ohm R."/>
            <person name="Pangilinan J."/>
            <person name="Park H.-J."/>
            <person name="Ramirez L."/>
            <person name="Alfaro M."/>
            <person name="Sun H."/>
            <person name="Tritt A."/>
            <person name="Yoshinaga Y."/>
            <person name="Zwiers L.-H."/>
            <person name="Turgeon B."/>
            <person name="Goodwin S."/>
            <person name="Spatafora J."/>
            <person name="Crous P."/>
            <person name="Grigoriev I."/>
        </authorList>
    </citation>
    <scope>NUCLEOTIDE SEQUENCE</scope>
    <source>
        <strain evidence="2">ATCC 16933</strain>
    </source>
</reference>
<evidence type="ECO:0000313" key="3">
    <source>
        <dbReference type="Proteomes" id="UP000799766"/>
    </source>
</evidence>
<dbReference type="OrthoDB" id="5430620at2759"/>
<protein>
    <recommendedName>
        <fullName evidence="4">IgE-binding protein</fullName>
    </recommendedName>
</protein>
<dbReference type="PANTHER" id="PTHR42047">
    <property type="entry name" value="PROTEIN, PUTATIVE (AFU_ORTHOLOGUE AFUA_6G03560)-RELATED"/>
    <property type="match status" value="1"/>
</dbReference>
<sequence length="193" mass="19931">MKPSTILVSLLSALPAAILAAPTSCGSDDSDSGSGVTRFGVMSARSASPIHLLPLNARNGHFYLGGETQSYCPEEQVQNCPAGNETVLAGGDNTLALAVDVPGGQLVYIGPDGAMSFTPAHSASMPEGSVLTGWNYTAGDPFGHLQWFPGGLVACMDRDNQVFGQVEGFNSTGCLGFDALAIATEEVGAWQYT</sequence>
<proteinExistence type="predicted"/>
<feature type="chain" id="PRO_5025580805" description="IgE-binding protein" evidence="1">
    <location>
        <begin position="21"/>
        <end position="193"/>
    </location>
</feature>
<dbReference type="InterPro" id="IPR052820">
    <property type="entry name" value="PhiA_domain"/>
</dbReference>